<gene>
    <name evidence="3" type="ORF">DQ392_24095</name>
</gene>
<comment type="caution">
    <text evidence="3">The sequence shown here is derived from an EMBL/GenBank/DDBJ whole genome shotgun (WGS) entry which is preliminary data.</text>
</comment>
<evidence type="ECO:0000313" key="3">
    <source>
        <dbReference type="EMBL" id="RCG15278.1"/>
    </source>
</evidence>
<dbReference type="GO" id="GO:0004672">
    <property type="term" value="F:protein kinase activity"/>
    <property type="evidence" value="ECO:0007669"/>
    <property type="project" value="InterPro"/>
</dbReference>
<feature type="region of interest" description="Disordered" evidence="1">
    <location>
        <begin position="275"/>
        <end position="395"/>
    </location>
</feature>
<dbReference type="OrthoDB" id="4329527at2"/>
<dbReference type="InterPro" id="IPR011009">
    <property type="entry name" value="Kinase-like_dom_sf"/>
</dbReference>
<feature type="compositionally biased region" description="Pro residues" evidence="1">
    <location>
        <begin position="275"/>
        <end position="288"/>
    </location>
</feature>
<dbReference type="PROSITE" id="PS50011">
    <property type="entry name" value="PROTEIN_KINASE_DOM"/>
    <property type="match status" value="1"/>
</dbReference>
<dbReference type="GO" id="GO:0005524">
    <property type="term" value="F:ATP binding"/>
    <property type="evidence" value="ECO:0007669"/>
    <property type="project" value="InterPro"/>
</dbReference>
<dbReference type="SMART" id="SM00220">
    <property type="entry name" value="S_TKc"/>
    <property type="match status" value="1"/>
</dbReference>
<dbReference type="InterPro" id="IPR011047">
    <property type="entry name" value="Quinoprotein_ADH-like_sf"/>
</dbReference>
<feature type="compositionally biased region" description="Pro residues" evidence="1">
    <location>
        <begin position="299"/>
        <end position="329"/>
    </location>
</feature>
<dbReference type="PANTHER" id="PTHR34512">
    <property type="entry name" value="CELL SURFACE PROTEIN"/>
    <property type="match status" value="1"/>
</dbReference>
<dbReference type="SUPFAM" id="SSF50998">
    <property type="entry name" value="Quinoprotein alcohol dehydrogenase-like"/>
    <property type="match status" value="1"/>
</dbReference>
<feature type="region of interest" description="Disordered" evidence="1">
    <location>
        <begin position="429"/>
        <end position="475"/>
    </location>
</feature>
<feature type="compositionally biased region" description="Pro residues" evidence="1">
    <location>
        <begin position="336"/>
        <end position="360"/>
    </location>
</feature>
<dbReference type="SUPFAM" id="SSF56112">
    <property type="entry name" value="Protein kinase-like (PK-like)"/>
    <property type="match status" value="1"/>
</dbReference>
<protein>
    <recommendedName>
        <fullName evidence="2">Protein kinase domain-containing protein</fullName>
    </recommendedName>
</protein>
<proteinExistence type="predicted"/>
<dbReference type="PANTHER" id="PTHR34512:SF30">
    <property type="entry name" value="OUTER MEMBRANE PROTEIN ASSEMBLY FACTOR BAMB"/>
    <property type="match status" value="1"/>
</dbReference>
<dbReference type="InterPro" id="IPR015943">
    <property type="entry name" value="WD40/YVTN_repeat-like_dom_sf"/>
</dbReference>
<evidence type="ECO:0000259" key="2">
    <source>
        <dbReference type="PROSITE" id="PS50011"/>
    </source>
</evidence>
<organism evidence="3 4">
    <name type="scientific">Streptomyces reniochalinae</name>
    <dbReference type="NCBI Taxonomy" id="2250578"/>
    <lineage>
        <taxon>Bacteria</taxon>
        <taxon>Bacillati</taxon>
        <taxon>Actinomycetota</taxon>
        <taxon>Actinomycetes</taxon>
        <taxon>Kitasatosporales</taxon>
        <taxon>Streptomycetaceae</taxon>
        <taxon>Streptomyces</taxon>
    </lineage>
</organism>
<keyword evidence="4" id="KW-1185">Reference proteome</keyword>
<dbReference type="RefSeq" id="WP_114017805.1">
    <property type="nucleotide sequence ID" value="NZ_QOIM01000041.1"/>
</dbReference>
<dbReference type="EMBL" id="QOIM01000041">
    <property type="protein sequence ID" value="RCG15278.1"/>
    <property type="molecule type" value="Genomic_DNA"/>
</dbReference>
<dbReference type="Gene3D" id="2.130.10.10">
    <property type="entry name" value="YVTN repeat-like/Quinoprotein amine dehydrogenase"/>
    <property type="match status" value="2"/>
</dbReference>
<dbReference type="Pfam" id="PF13360">
    <property type="entry name" value="PQQ_2"/>
    <property type="match status" value="1"/>
</dbReference>
<accession>A0A367EB34</accession>
<dbReference type="Proteomes" id="UP000253507">
    <property type="component" value="Unassembled WGS sequence"/>
</dbReference>
<name>A0A367EB34_9ACTN</name>
<dbReference type="InterPro" id="IPR000719">
    <property type="entry name" value="Prot_kinase_dom"/>
</dbReference>
<feature type="compositionally biased region" description="Low complexity" evidence="1">
    <location>
        <begin position="289"/>
        <end position="298"/>
    </location>
</feature>
<feature type="compositionally biased region" description="Low complexity" evidence="1">
    <location>
        <begin position="433"/>
        <end position="456"/>
    </location>
</feature>
<dbReference type="Gene3D" id="1.10.510.10">
    <property type="entry name" value="Transferase(Phosphotransferase) domain 1"/>
    <property type="match status" value="1"/>
</dbReference>
<dbReference type="PRINTS" id="PR01217">
    <property type="entry name" value="PRICHEXTENSN"/>
</dbReference>
<reference evidence="3 4" key="1">
    <citation type="submission" date="2018-06" db="EMBL/GenBank/DDBJ databases">
        <title>Streptomyces reniochalinae sp. nov. and Streptomyces diacarnus sp. nov. from marine sponges.</title>
        <authorList>
            <person name="Li L."/>
        </authorList>
    </citation>
    <scope>NUCLEOTIDE SEQUENCE [LARGE SCALE GENOMIC DNA]</scope>
    <source>
        <strain evidence="3 4">LHW50302</strain>
    </source>
</reference>
<feature type="domain" description="Protein kinase" evidence="2">
    <location>
        <begin position="1"/>
        <end position="271"/>
    </location>
</feature>
<dbReference type="SMART" id="SM00564">
    <property type="entry name" value="PQQ"/>
    <property type="match status" value="4"/>
</dbReference>
<dbReference type="AlphaFoldDB" id="A0A367EB34"/>
<sequence length="884" mass="91456">MEALRQDDPRRLGPYTLVGRLDADTSEIRAASRRFVGVAPGGERTVLISTVPLEAVEDPGHARRFHTEALAAQRAGQDGTPRGPWLLPVGEVSGPAGGPVWYASPYRPALPLPAAVEAHGPLRTRTLLAVGTALGEALARLHADGTAHAGVRADAVLLTGEGPRLTGYGAARVTAPDGTPRPPHPFLAPEQIAGGRPRPLGDIYGLGAVLAYAATGQPQSAAPHPAERAAPTGPLEGQLGELLASCLAEDPSARPTAADFLAALETCGPPLPGYVPSAPRVPPPPPRAQSPASISASIPSPPKTSPAVPPTGPPTTPPTAPPATPPTTPPAASATVPPPTPPSGPLPPSEPLPPSGPPSIGPVATLWDGGPAAPSGPSDPQGGAMTGGTVLDGAGGGRAASMIVPGWLPRRVSASLAAQAAAVLAAEADEEAAPAAEPAPEPTALDGAAAPVSGPAPSAPLPAPSARARGRRLPTPSRRSLLTAVGTGVAGAAVGGSVAWAVTSDSAPEPTPAEKLAARRKTRKRLKGAPPTPAWRYDLADPVRDFAPLLYKDEVAVLADGKAAVGVAVRTGDELWRRAEAEPSGRAWPLSNGLVLLAGSDLLALGARDGKTRWHSERYRKGGRRPYTAVLAAHGHVVWLVVESARSSSTSRTVVAYDITDDRELWSNPLPAGYRESHLLADTLVVVTAKKGEPPRLTAYDRETGRERWTRTYEPAASAHLTTVADPATLVAAKGASLRAYGLGEKGKERWKVTAEDKNEQKPDFLGVPVSHKHSVYVSDSTYATHCVDARTGNLAWRTEATFDLEPTTRNATPDTAVTPDGRVLLSANDVEVDAFETRTGSLLWRFTDRPSASGTVLRRRKVALNDEYALVVSGRGVYALPLG</sequence>
<feature type="compositionally biased region" description="Low complexity" evidence="1">
    <location>
        <begin position="361"/>
        <end position="392"/>
    </location>
</feature>
<dbReference type="InterPro" id="IPR002372">
    <property type="entry name" value="PQQ_rpt_dom"/>
</dbReference>
<evidence type="ECO:0000256" key="1">
    <source>
        <dbReference type="SAM" id="MobiDB-lite"/>
    </source>
</evidence>
<evidence type="ECO:0000313" key="4">
    <source>
        <dbReference type="Proteomes" id="UP000253507"/>
    </source>
</evidence>
<dbReference type="InterPro" id="IPR018391">
    <property type="entry name" value="PQQ_b-propeller_rpt"/>
</dbReference>